<gene>
    <name evidence="9" type="ORF">CW362_24035</name>
</gene>
<accession>A0A2I0SKT9</accession>
<evidence type="ECO:0000313" key="10">
    <source>
        <dbReference type="Proteomes" id="UP000236178"/>
    </source>
</evidence>
<name>A0A2I0SKT9_9ACTN</name>
<comment type="subcellular location">
    <subcellularLocation>
        <location evidence="1">Cell membrane</location>
        <topology evidence="1">Multi-pass membrane protein</topology>
    </subcellularLocation>
</comment>
<dbReference type="Pfam" id="PF13396">
    <property type="entry name" value="PLDc_N"/>
    <property type="match status" value="1"/>
</dbReference>
<dbReference type="InterPro" id="IPR027379">
    <property type="entry name" value="CLS_N"/>
</dbReference>
<sequence>MNGSTVNLAADYPLLQVFWTTMWFFLWILWFMLLFRVIGDIFRDDDLNGWGKAGWCVFVVILPFLGIFVYLIARGRSMGEREMRRMQKSQEDMNAYIRETAGTSSTGKADELAKLADLKTHGHITAEEFERAKAKVLAA</sequence>
<comment type="caution">
    <text evidence="9">The sequence shown here is derived from an EMBL/GenBank/DDBJ whole genome shotgun (WGS) entry which is preliminary data.</text>
</comment>
<keyword evidence="5 6" id="KW-0472">Membrane</keyword>
<feature type="domain" description="SHOCT" evidence="7">
    <location>
        <begin position="110"/>
        <end position="137"/>
    </location>
</feature>
<feature type="domain" description="Cardiolipin synthase N-terminal" evidence="8">
    <location>
        <begin position="28"/>
        <end position="74"/>
    </location>
</feature>
<evidence type="ECO:0000259" key="8">
    <source>
        <dbReference type="Pfam" id="PF13396"/>
    </source>
</evidence>
<keyword evidence="3 6" id="KW-0812">Transmembrane</keyword>
<evidence type="ECO:0000259" key="7">
    <source>
        <dbReference type="Pfam" id="PF09851"/>
    </source>
</evidence>
<evidence type="ECO:0000256" key="3">
    <source>
        <dbReference type="ARBA" id="ARBA00022692"/>
    </source>
</evidence>
<keyword evidence="10" id="KW-1185">Reference proteome</keyword>
<organism evidence="9 10">
    <name type="scientific">Streptomyces populi</name>
    <dbReference type="NCBI Taxonomy" id="2058924"/>
    <lineage>
        <taxon>Bacteria</taxon>
        <taxon>Bacillati</taxon>
        <taxon>Actinomycetota</taxon>
        <taxon>Actinomycetes</taxon>
        <taxon>Kitasatosporales</taxon>
        <taxon>Streptomycetaceae</taxon>
        <taxon>Streptomyces</taxon>
    </lineage>
</organism>
<dbReference type="InterPro" id="IPR018649">
    <property type="entry name" value="SHOCT"/>
</dbReference>
<proteinExistence type="predicted"/>
<dbReference type="OrthoDB" id="7596142at2"/>
<protein>
    <recommendedName>
        <fullName evidence="11">SHOCT domain-containing protein</fullName>
    </recommendedName>
</protein>
<dbReference type="Pfam" id="PF09851">
    <property type="entry name" value="SHOCT"/>
    <property type="match status" value="1"/>
</dbReference>
<dbReference type="Proteomes" id="UP000236178">
    <property type="component" value="Unassembled WGS sequence"/>
</dbReference>
<evidence type="ECO:0000256" key="4">
    <source>
        <dbReference type="ARBA" id="ARBA00022989"/>
    </source>
</evidence>
<evidence type="ECO:0000256" key="2">
    <source>
        <dbReference type="ARBA" id="ARBA00022475"/>
    </source>
</evidence>
<keyword evidence="4 6" id="KW-1133">Transmembrane helix</keyword>
<keyword evidence="2" id="KW-1003">Cell membrane</keyword>
<evidence type="ECO:0000256" key="1">
    <source>
        <dbReference type="ARBA" id="ARBA00004651"/>
    </source>
</evidence>
<feature type="transmembrane region" description="Helical" evidence="6">
    <location>
        <begin position="12"/>
        <end position="32"/>
    </location>
</feature>
<dbReference type="RefSeq" id="WP_103551601.1">
    <property type="nucleotide sequence ID" value="NZ_JBHJSK010000027.1"/>
</dbReference>
<dbReference type="EMBL" id="PJOS01000049">
    <property type="protein sequence ID" value="PKT70539.1"/>
    <property type="molecule type" value="Genomic_DNA"/>
</dbReference>
<reference evidence="9 10" key="1">
    <citation type="submission" date="2017-12" db="EMBL/GenBank/DDBJ databases">
        <title>Streptomyces populusis sp. nov., a novel endophytic actinobacterium isolated from stems of Populus adenopoda Maxim.</title>
        <authorList>
            <person name="Wang Z."/>
        </authorList>
    </citation>
    <scope>NUCLEOTIDE SEQUENCE [LARGE SCALE GENOMIC DNA]</scope>
    <source>
        <strain evidence="9 10">A249</strain>
    </source>
</reference>
<evidence type="ECO:0000256" key="6">
    <source>
        <dbReference type="SAM" id="Phobius"/>
    </source>
</evidence>
<dbReference type="AlphaFoldDB" id="A0A2I0SKT9"/>
<dbReference type="GO" id="GO:0005886">
    <property type="term" value="C:plasma membrane"/>
    <property type="evidence" value="ECO:0007669"/>
    <property type="project" value="UniProtKB-SubCell"/>
</dbReference>
<feature type="transmembrane region" description="Helical" evidence="6">
    <location>
        <begin position="52"/>
        <end position="73"/>
    </location>
</feature>
<evidence type="ECO:0000313" key="9">
    <source>
        <dbReference type="EMBL" id="PKT70539.1"/>
    </source>
</evidence>
<evidence type="ECO:0000256" key="5">
    <source>
        <dbReference type="ARBA" id="ARBA00023136"/>
    </source>
</evidence>
<evidence type="ECO:0008006" key="11">
    <source>
        <dbReference type="Google" id="ProtNLM"/>
    </source>
</evidence>